<dbReference type="GO" id="GO:0006508">
    <property type="term" value="P:proteolysis"/>
    <property type="evidence" value="ECO:0007669"/>
    <property type="project" value="UniProtKB-KW"/>
</dbReference>
<dbReference type="FunCoup" id="A0A3Q3SQF8">
    <property type="interactions" value="10"/>
</dbReference>
<comment type="similarity">
    <text evidence="5">Belongs to the peptidase S1 family. CLIP subfamily.</text>
</comment>
<evidence type="ECO:0000256" key="6">
    <source>
        <dbReference type="RuleBase" id="RU363034"/>
    </source>
</evidence>
<name>A0A3Q3SQF8_9TELE</name>
<dbReference type="GO" id="GO:0004252">
    <property type="term" value="F:serine-type endopeptidase activity"/>
    <property type="evidence" value="ECO:0007669"/>
    <property type="project" value="InterPro"/>
</dbReference>
<reference evidence="9" key="2">
    <citation type="submission" date="2025-09" db="UniProtKB">
        <authorList>
            <consortium name="Ensembl"/>
        </authorList>
    </citation>
    <scope>IDENTIFICATION</scope>
</reference>
<evidence type="ECO:0000256" key="5">
    <source>
        <dbReference type="ARBA" id="ARBA00024195"/>
    </source>
</evidence>
<dbReference type="Gene3D" id="2.40.10.10">
    <property type="entry name" value="Trypsin-like serine proteases"/>
    <property type="match status" value="1"/>
</dbReference>
<dbReference type="FunFam" id="2.40.10.10:FF:000002">
    <property type="entry name" value="Transmembrane protease serine"/>
    <property type="match status" value="1"/>
</dbReference>
<evidence type="ECO:0000256" key="7">
    <source>
        <dbReference type="SAM" id="SignalP"/>
    </source>
</evidence>
<dbReference type="AlphaFoldDB" id="A0A3Q3SQF8"/>
<evidence type="ECO:0000313" key="9">
    <source>
        <dbReference type="Ensembl" id="ENSMAMP00000028755.1"/>
    </source>
</evidence>
<feature type="chain" id="PRO_5018535771" evidence="7">
    <location>
        <begin position="38"/>
        <end position="269"/>
    </location>
</feature>
<protein>
    <submittedName>
        <fullName evidence="9">Granzyme B-like</fullName>
    </submittedName>
</protein>
<evidence type="ECO:0000256" key="3">
    <source>
        <dbReference type="ARBA" id="ARBA00022825"/>
    </source>
</evidence>
<dbReference type="Proteomes" id="UP000261640">
    <property type="component" value="Unplaced"/>
</dbReference>
<evidence type="ECO:0000256" key="2">
    <source>
        <dbReference type="ARBA" id="ARBA00022801"/>
    </source>
</evidence>
<feature type="domain" description="Peptidase S1" evidence="8">
    <location>
        <begin position="40"/>
        <end position="265"/>
    </location>
</feature>
<dbReference type="GeneTree" id="ENSGT00910000144271"/>
<dbReference type="PROSITE" id="PS00134">
    <property type="entry name" value="TRYPSIN_HIS"/>
    <property type="match status" value="1"/>
</dbReference>
<dbReference type="InterPro" id="IPR001314">
    <property type="entry name" value="Peptidase_S1A"/>
</dbReference>
<dbReference type="PANTHER" id="PTHR24271:SF87">
    <property type="entry name" value="ARGININE ESTERASE-LIKE-RELATED"/>
    <property type="match status" value="1"/>
</dbReference>
<organism evidence="9 10">
    <name type="scientific">Mastacembelus armatus</name>
    <name type="common">zig-zag eel</name>
    <dbReference type="NCBI Taxonomy" id="205130"/>
    <lineage>
        <taxon>Eukaryota</taxon>
        <taxon>Metazoa</taxon>
        <taxon>Chordata</taxon>
        <taxon>Craniata</taxon>
        <taxon>Vertebrata</taxon>
        <taxon>Euteleostomi</taxon>
        <taxon>Actinopterygii</taxon>
        <taxon>Neopterygii</taxon>
        <taxon>Teleostei</taxon>
        <taxon>Neoteleostei</taxon>
        <taxon>Acanthomorphata</taxon>
        <taxon>Anabantaria</taxon>
        <taxon>Synbranchiformes</taxon>
        <taxon>Mastacembelidae</taxon>
        <taxon>Mastacembelus</taxon>
    </lineage>
</organism>
<dbReference type="InterPro" id="IPR033116">
    <property type="entry name" value="TRYPSIN_SER"/>
</dbReference>
<keyword evidence="7" id="KW-0732">Signal</keyword>
<dbReference type="SUPFAM" id="SSF50494">
    <property type="entry name" value="Trypsin-like serine proteases"/>
    <property type="match status" value="1"/>
</dbReference>
<dbReference type="InterPro" id="IPR009003">
    <property type="entry name" value="Peptidase_S1_PA"/>
</dbReference>
<dbReference type="Ensembl" id="ENSMAMT00000029500.2">
    <property type="protein sequence ID" value="ENSMAMP00000028755.1"/>
    <property type="gene ID" value="ENSMAMG00000019348.2"/>
</dbReference>
<dbReference type="SMART" id="SM00020">
    <property type="entry name" value="Tryp_SPc"/>
    <property type="match status" value="1"/>
</dbReference>
<dbReference type="RefSeq" id="XP_026161165.1">
    <property type="nucleotide sequence ID" value="XM_026305380.1"/>
</dbReference>
<proteinExistence type="inferred from homology"/>
<keyword evidence="3 6" id="KW-0720">Serine protease</keyword>
<dbReference type="GeneID" id="113129408"/>
<dbReference type="InParanoid" id="A0A3Q3SQF8"/>
<feature type="signal peptide" evidence="7">
    <location>
        <begin position="1"/>
        <end position="37"/>
    </location>
</feature>
<sequence>MNTTSLHRTEYSAGMAHILHKFLFLYVLLCLGKNALGSGIVNGKKAKEKSMLYMASVQNNRGHICGGFLVSKEFVVTAAHCDDRNPSSVVIGTHNLKKIDNDTMRYGIKKCKHPLYVNIISGNDIMLLKLSRKAQLGKRVKVIQLPSPKFKLKENQKCHVAGWGSTRTRGEVVDELLEADVPVTGLEKCQKAWHNILPANVVCAGGYDTNNGICQGDSGGPLVCKEKYAVGVVSFNNNNTCKYPDIPNVYTDISKFLPWIKKIIKNKKC</sequence>
<dbReference type="PROSITE" id="PS00135">
    <property type="entry name" value="TRYPSIN_SER"/>
    <property type="match status" value="1"/>
</dbReference>
<evidence type="ECO:0000256" key="4">
    <source>
        <dbReference type="ARBA" id="ARBA00023157"/>
    </source>
</evidence>
<evidence type="ECO:0000256" key="1">
    <source>
        <dbReference type="ARBA" id="ARBA00022670"/>
    </source>
</evidence>
<evidence type="ECO:0000259" key="8">
    <source>
        <dbReference type="PROSITE" id="PS50240"/>
    </source>
</evidence>
<dbReference type="PRINTS" id="PR00722">
    <property type="entry name" value="CHYMOTRYPSIN"/>
</dbReference>
<dbReference type="InterPro" id="IPR018114">
    <property type="entry name" value="TRYPSIN_HIS"/>
</dbReference>
<dbReference type="InterPro" id="IPR043504">
    <property type="entry name" value="Peptidase_S1_PA_chymotrypsin"/>
</dbReference>
<dbReference type="InterPro" id="IPR001254">
    <property type="entry name" value="Trypsin_dom"/>
</dbReference>
<reference evidence="9" key="1">
    <citation type="submission" date="2025-08" db="UniProtKB">
        <authorList>
            <consortium name="Ensembl"/>
        </authorList>
    </citation>
    <scope>IDENTIFICATION</scope>
</reference>
<keyword evidence="10" id="KW-1185">Reference proteome</keyword>
<dbReference type="CDD" id="cd00190">
    <property type="entry name" value="Tryp_SPc"/>
    <property type="match status" value="1"/>
</dbReference>
<keyword evidence="2 6" id="KW-0378">Hydrolase</keyword>
<accession>A0A3Q3SQF8</accession>
<dbReference type="PROSITE" id="PS50240">
    <property type="entry name" value="TRYPSIN_DOM"/>
    <property type="match status" value="1"/>
</dbReference>
<dbReference type="Pfam" id="PF00089">
    <property type="entry name" value="Trypsin"/>
    <property type="match status" value="1"/>
</dbReference>
<keyword evidence="1 6" id="KW-0645">Protease</keyword>
<dbReference type="PANTHER" id="PTHR24271">
    <property type="entry name" value="KALLIKREIN-RELATED"/>
    <property type="match status" value="1"/>
</dbReference>
<keyword evidence="4" id="KW-1015">Disulfide bond</keyword>
<dbReference type="OrthoDB" id="8440449at2759"/>
<evidence type="ECO:0000313" key="10">
    <source>
        <dbReference type="Proteomes" id="UP000261640"/>
    </source>
</evidence>